<reference evidence="1" key="1">
    <citation type="submission" date="2020-05" db="EMBL/GenBank/DDBJ databases">
        <authorList>
            <person name="Chiriac C."/>
            <person name="Salcher M."/>
            <person name="Ghai R."/>
            <person name="Kavagutti S V."/>
        </authorList>
    </citation>
    <scope>NUCLEOTIDE SEQUENCE</scope>
</reference>
<accession>A0A6J6T8H1</accession>
<gene>
    <name evidence="1" type="ORF">UFOPK2810_00454</name>
</gene>
<organism evidence="1">
    <name type="scientific">freshwater metagenome</name>
    <dbReference type="NCBI Taxonomy" id="449393"/>
    <lineage>
        <taxon>unclassified sequences</taxon>
        <taxon>metagenomes</taxon>
        <taxon>ecological metagenomes</taxon>
    </lineage>
</organism>
<dbReference type="EMBL" id="CAEZYZ010000054">
    <property type="protein sequence ID" value="CAB4743416.1"/>
    <property type="molecule type" value="Genomic_DNA"/>
</dbReference>
<name>A0A6J6T8H1_9ZZZZ</name>
<dbReference type="AlphaFoldDB" id="A0A6J6T8H1"/>
<protein>
    <submittedName>
        <fullName evidence="1">Unannotated protein</fullName>
    </submittedName>
</protein>
<proteinExistence type="predicted"/>
<evidence type="ECO:0000313" key="1">
    <source>
        <dbReference type="EMBL" id="CAB4743416.1"/>
    </source>
</evidence>
<sequence length="240" mass="24930">MSGFLISAFLTSVLLVGAARPVLAETRESQVTSPLGTVSLTMESPQRFTEAKCLFIPLDVEWQRRADVTVVGELTVRKPGTSIANADSFLLAPNEPVAGNYTDYVYVCPADGPGAYVVSGTVSFIGADSSDVVAMSPMAFTVVPASTSVTGLMLSQSGSKVTVSGRAVITSNGSAAGGILLISVREPGTTEWANVAVPDVSPRGAFSANIAPRLAPGTLVRAQVLKCKWCTGAKAYARVR</sequence>